<sequence>MAAHPAGHPPALLAAQVDLDCPAGVAASKPTITLTPREEQLKDLLLLAAKFIDDHDLKHPPSGGNPAEPPPPRRDPLVLRWAGGWVRDKLLGIASHDIDTAINAMTGEAFVDRLRDYCDVTEHRARHALAPEDVGRLHTVPRNPDKSKHLATSTIKLCGLDVDFVNLRRETYTEESRNPVVEFGTAEEDALRRDASVNALFYNLGTGEVEDFVGGLEDLKGGLIRTPMEPLQTFLDDPLRVLRLVRFASRLGFRIDKQAEEVMGDERVLGNLRVKISRERIGVELEKMMRGKRPAEALRLIDRLGLYHAVFTDPERADMPRPDTASWKAGYECLELLESTKTPGSIYDLLVTSEEARYYAWSLATLIPWEQLPDDPPLASGKLALPLPMQAARAGFKASNKLCDVITAAHRHRPAIVELRDIVREKRAGVDERDRFGMTIRDWDARGGNWRLQVLFAILVEVAECTVAGKEPARSRTKESVLAEWQQFLDHLVEMDVMNAPTIKRLVDGKMLANELGVRPGRWTGAALDVALAWQFRNPGVEDPAGAIEEVRKRRDELGIR</sequence>
<dbReference type="SUPFAM" id="SSF81891">
    <property type="entry name" value="Poly A polymerase C-terminal region-like"/>
    <property type="match status" value="1"/>
</dbReference>
<comment type="caution">
    <text evidence="9">The sequence shown here is derived from an EMBL/GenBank/DDBJ whole genome shotgun (WGS) entry which is preliminary data.</text>
</comment>
<dbReference type="RefSeq" id="XP_062649817.1">
    <property type="nucleotide sequence ID" value="XM_062788622.1"/>
</dbReference>
<dbReference type="Pfam" id="PF12627">
    <property type="entry name" value="PolyA_pol_RNAbd"/>
    <property type="match status" value="1"/>
</dbReference>
<dbReference type="Gene3D" id="1.10.3090.10">
    <property type="entry name" value="cca-adding enzyme, domain 2"/>
    <property type="match status" value="1"/>
</dbReference>
<evidence type="ECO:0000256" key="3">
    <source>
        <dbReference type="ARBA" id="ARBA00022741"/>
    </source>
</evidence>
<evidence type="ECO:0000259" key="8">
    <source>
        <dbReference type="Pfam" id="PF12627"/>
    </source>
</evidence>
<keyword evidence="2 5" id="KW-0808">Transferase</keyword>
<protein>
    <submittedName>
        <fullName evidence="9">Poly A polymerase C-terminal region-like protein</fullName>
    </submittedName>
</protein>
<dbReference type="InterPro" id="IPR043519">
    <property type="entry name" value="NT_sf"/>
</dbReference>
<proteinExistence type="inferred from homology"/>
<reference evidence="9" key="1">
    <citation type="journal article" date="2023" name="Mol. Phylogenet. Evol.">
        <title>Genome-scale phylogeny and comparative genomics of the fungal order Sordariales.</title>
        <authorList>
            <person name="Hensen N."/>
            <person name="Bonometti L."/>
            <person name="Westerberg I."/>
            <person name="Brannstrom I.O."/>
            <person name="Guillou S."/>
            <person name="Cros-Aarteil S."/>
            <person name="Calhoun S."/>
            <person name="Haridas S."/>
            <person name="Kuo A."/>
            <person name="Mondo S."/>
            <person name="Pangilinan J."/>
            <person name="Riley R."/>
            <person name="LaButti K."/>
            <person name="Andreopoulos B."/>
            <person name="Lipzen A."/>
            <person name="Chen C."/>
            <person name="Yan M."/>
            <person name="Daum C."/>
            <person name="Ng V."/>
            <person name="Clum A."/>
            <person name="Steindorff A."/>
            <person name="Ohm R.A."/>
            <person name="Martin F."/>
            <person name="Silar P."/>
            <person name="Natvig D.O."/>
            <person name="Lalanne C."/>
            <person name="Gautier V."/>
            <person name="Ament-Velasquez S.L."/>
            <person name="Kruys A."/>
            <person name="Hutchinson M.I."/>
            <person name="Powell A.J."/>
            <person name="Barry K."/>
            <person name="Miller A.N."/>
            <person name="Grigoriev I.V."/>
            <person name="Debuchy R."/>
            <person name="Gladieux P."/>
            <person name="Hiltunen Thoren M."/>
            <person name="Johannesson H."/>
        </authorList>
    </citation>
    <scope>NUCLEOTIDE SEQUENCE</scope>
    <source>
        <strain evidence="9">CBS 731.68</strain>
    </source>
</reference>
<accession>A0AAN6U6R0</accession>
<dbReference type="CDD" id="cd05398">
    <property type="entry name" value="NT_ClassII-CCAase"/>
    <property type="match status" value="1"/>
</dbReference>
<dbReference type="GeneID" id="87825392"/>
<gene>
    <name evidence="9" type="ORF">N657DRAFT_568909</name>
</gene>
<feature type="domain" description="Poly A polymerase head" evidence="7">
    <location>
        <begin position="80"/>
        <end position="225"/>
    </location>
</feature>
<keyword evidence="10" id="KW-1185">Reference proteome</keyword>
<dbReference type="Gene3D" id="3.30.460.10">
    <property type="entry name" value="Beta Polymerase, domain 2"/>
    <property type="match status" value="1"/>
</dbReference>
<reference evidence="9" key="2">
    <citation type="submission" date="2023-05" db="EMBL/GenBank/DDBJ databases">
        <authorList>
            <consortium name="Lawrence Berkeley National Laboratory"/>
            <person name="Steindorff A."/>
            <person name="Hensen N."/>
            <person name="Bonometti L."/>
            <person name="Westerberg I."/>
            <person name="Brannstrom I.O."/>
            <person name="Guillou S."/>
            <person name="Cros-Aarteil S."/>
            <person name="Calhoun S."/>
            <person name="Haridas S."/>
            <person name="Kuo A."/>
            <person name="Mondo S."/>
            <person name="Pangilinan J."/>
            <person name="Riley R."/>
            <person name="Labutti K."/>
            <person name="Andreopoulos B."/>
            <person name="Lipzen A."/>
            <person name="Chen C."/>
            <person name="Yanf M."/>
            <person name="Daum C."/>
            <person name="Ng V."/>
            <person name="Clum A."/>
            <person name="Ohm R."/>
            <person name="Martin F."/>
            <person name="Silar P."/>
            <person name="Natvig D."/>
            <person name="Lalanne C."/>
            <person name="Gautier V."/>
            <person name="Ament-Velasquez S.L."/>
            <person name="Kruys A."/>
            <person name="Hutchinson M.I."/>
            <person name="Powell A.J."/>
            <person name="Barry K."/>
            <person name="Miller A.N."/>
            <person name="Grigoriev I.V."/>
            <person name="Debuchy R."/>
            <person name="Gladieux P."/>
            <person name="Thoren M.H."/>
            <person name="Johannesson H."/>
        </authorList>
    </citation>
    <scope>NUCLEOTIDE SEQUENCE</scope>
    <source>
        <strain evidence="9">CBS 731.68</strain>
    </source>
</reference>
<dbReference type="AlphaFoldDB" id="A0AAN6U6R0"/>
<evidence type="ECO:0000259" key="7">
    <source>
        <dbReference type="Pfam" id="PF01743"/>
    </source>
</evidence>
<evidence type="ECO:0000256" key="2">
    <source>
        <dbReference type="ARBA" id="ARBA00022679"/>
    </source>
</evidence>
<evidence type="ECO:0000256" key="6">
    <source>
        <dbReference type="SAM" id="MobiDB-lite"/>
    </source>
</evidence>
<dbReference type="InterPro" id="IPR032828">
    <property type="entry name" value="PolyA_RNA-bd"/>
</dbReference>
<evidence type="ECO:0000313" key="10">
    <source>
        <dbReference type="Proteomes" id="UP001302602"/>
    </source>
</evidence>
<comment type="similarity">
    <text evidence="1 5">Belongs to the tRNA nucleotidyltransferase/poly(A) polymerase family.</text>
</comment>
<dbReference type="GO" id="GO:0052929">
    <property type="term" value="F:ATP:3'-cytidine-cytidine-tRNA adenylyltransferase activity"/>
    <property type="evidence" value="ECO:0007669"/>
    <property type="project" value="TreeGrafter"/>
</dbReference>
<dbReference type="SUPFAM" id="SSF81301">
    <property type="entry name" value="Nucleotidyltransferase"/>
    <property type="match status" value="1"/>
</dbReference>
<evidence type="ECO:0000256" key="1">
    <source>
        <dbReference type="ARBA" id="ARBA00007265"/>
    </source>
</evidence>
<dbReference type="PANTHER" id="PTHR13734:SF5">
    <property type="entry name" value="CCA TRNA NUCLEOTIDYLTRANSFERASE, MITOCHONDRIAL"/>
    <property type="match status" value="1"/>
</dbReference>
<dbReference type="GO" id="GO:0000166">
    <property type="term" value="F:nucleotide binding"/>
    <property type="evidence" value="ECO:0007669"/>
    <property type="project" value="UniProtKB-KW"/>
</dbReference>
<dbReference type="GO" id="GO:0052927">
    <property type="term" value="F:CC tRNA cytidylyltransferase activity"/>
    <property type="evidence" value="ECO:0007669"/>
    <property type="project" value="TreeGrafter"/>
</dbReference>
<keyword evidence="3" id="KW-0547">Nucleotide-binding</keyword>
<dbReference type="EMBL" id="MU853225">
    <property type="protein sequence ID" value="KAK4126046.1"/>
    <property type="molecule type" value="Genomic_DNA"/>
</dbReference>
<organism evidence="9 10">
    <name type="scientific">Parathielavia appendiculata</name>
    <dbReference type="NCBI Taxonomy" id="2587402"/>
    <lineage>
        <taxon>Eukaryota</taxon>
        <taxon>Fungi</taxon>
        <taxon>Dikarya</taxon>
        <taxon>Ascomycota</taxon>
        <taxon>Pezizomycotina</taxon>
        <taxon>Sordariomycetes</taxon>
        <taxon>Sordariomycetidae</taxon>
        <taxon>Sordariales</taxon>
        <taxon>Chaetomiaceae</taxon>
        <taxon>Parathielavia</taxon>
    </lineage>
</organism>
<dbReference type="InterPro" id="IPR002646">
    <property type="entry name" value="PolA_pol_head_dom"/>
</dbReference>
<feature type="domain" description="tRNA nucleotidyltransferase/poly(A) polymerase RNA and SrmB- binding" evidence="8">
    <location>
        <begin position="252"/>
        <end position="315"/>
    </location>
</feature>
<evidence type="ECO:0000256" key="5">
    <source>
        <dbReference type="RuleBase" id="RU003953"/>
    </source>
</evidence>
<keyword evidence="4 5" id="KW-0694">RNA-binding</keyword>
<dbReference type="Proteomes" id="UP001302602">
    <property type="component" value="Unassembled WGS sequence"/>
</dbReference>
<feature type="region of interest" description="Disordered" evidence="6">
    <location>
        <begin position="56"/>
        <end position="75"/>
    </location>
</feature>
<dbReference type="Pfam" id="PF01743">
    <property type="entry name" value="PolyA_pol"/>
    <property type="match status" value="1"/>
</dbReference>
<evidence type="ECO:0000313" key="9">
    <source>
        <dbReference type="EMBL" id="KAK4126046.1"/>
    </source>
</evidence>
<name>A0AAN6U6R0_9PEZI</name>
<dbReference type="GO" id="GO:0003723">
    <property type="term" value="F:RNA binding"/>
    <property type="evidence" value="ECO:0007669"/>
    <property type="project" value="UniProtKB-KW"/>
</dbReference>
<dbReference type="PANTHER" id="PTHR13734">
    <property type="entry name" value="TRNA-NUCLEOTIDYLTRANSFERASE"/>
    <property type="match status" value="1"/>
</dbReference>
<evidence type="ECO:0000256" key="4">
    <source>
        <dbReference type="ARBA" id="ARBA00022884"/>
    </source>
</evidence>
<dbReference type="GO" id="GO:0001680">
    <property type="term" value="P:tRNA 3'-terminal CCA addition"/>
    <property type="evidence" value="ECO:0007669"/>
    <property type="project" value="TreeGrafter"/>
</dbReference>